<dbReference type="EMBL" id="JQFK01000005">
    <property type="protein sequence ID" value="KGK39944.1"/>
    <property type="molecule type" value="Genomic_DNA"/>
</dbReference>
<name>A0A099P6T2_PICKU</name>
<dbReference type="VEuPathDB" id="FungiDB:C5L36_0A01650"/>
<proteinExistence type="predicted"/>
<dbReference type="InterPro" id="IPR013745">
    <property type="entry name" value="Bit61/PRR5"/>
</dbReference>
<organism evidence="2 3">
    <name type="scientific">Pichia kudriavzevii</name>
    <name type="common">Yeast</name>
    <name type="synonym">Issatchenkia orientalis</name>
    <dbReference type="NCBI Taxonomy" id="4909"/>
    <lineage>
        <taxon>Eukaryota</taxon>
        <taxon>Fungi</taxon>
        <taxon>Dikarya</taxon>
        <taxon>Ascomycota</taxon>
        <taxon>Saccharomycotina</taxon>
        <taxon>Pichiomycetes</taxon>
        <taxon>Pichiales</taxon>
        <taxon>Pichiaceae</taxon>
        <taxon>Pichia</taxon>
    </lineage>
</organism>
<dbReference type="HOGENOM" id="CLU_353029_0_0_1"/>
<evidence type="ECO:0000313" key="2">
    <source>
        <dbReference type="EMBL" id="KGK39944.1"/>
    </source>
</evidence>
<gene>
    <name evidence="2" type="ORF">JL09_g910</name>
</gene>
<evidence type="ECO:0000256" key="1">
    <source>
        <dbReference type="SAM" id="MobiDB-lite"/>
    </source>
</evidence>
<dbReference type="Proteomes" id="UP000029867">
    <property type="component" value="Unassembled WGS sequence"/>
</dbReference>
<feature type="region of interest" description="Disordered" evidence="1">
    <location>
        <begin position="64"/>
        <end position="89"/>
    </location>
</feature>
<accession>A0A099P6T2</accession>
<comment type="caution">
    <text evidence="2">The sequence shown here is derived from an EMBL/GenBank/DDBJ whole genome shotgun (WGS) entry which is preliminary data.</text>
</comment>
<sequence>MSLRHKKSTASLTRQNTSSTADVLSLSRSDTHTDKHSLDARIDKKIMKLSHFFHRAKTDDSMGLENMKHSLGDSGSESEYSEDIPPPMQLRSNSLYSLKNDSSGTLTNRNLSNDSYLGANNVEFNNVRNNSFTGSSGSGMVSSNASIYEKTKDSKLGRFLHKTGHKVKKLSDINNETLNGLGLSLHTEGHQHHHAAKELKSPIGRNFGGKMNSEQKTSFGDKLKLLNSTKYKNYHYHNILRKQKDSIKNGMKIGTKTNDIIINGKNYTNNISGSSYALSDINVGEVEMMITSQVLNFEQCEQYSSFLFGRIQHLLLPLFKGKNLKCPIEDVTKLVSLYVRIRKLQEETIKASDGRSSFSKTIKTVPSLTQISTSAYKFEDASDNGTITDDDDNDQYKTPFMKPTASFIGSPMTNESRLSSGLYSPIIQTGPKFDAMSKVLDEIRNMLRSNMNVMINQLFYDEPKDSIKFIRGTNDSLRKRVNTINSLASRNGTRRHSSSVENEDFGDSFMDNSFFVDQTYSKSVMDLPIVAPSQSSIFTDTNDSVGETRKTSASFMDNTRTSIYTNHSVPTNDILAASESDEAGTTSRLLGLGMLPPGRFEKCTSILWDIFQRDILFELSSILLPIELEFANGHREKSNIHRQADSILYNGGEKIHTFTNTLIHPEISGSAPKLPRKDTMGSLGEWSDLNIHDTLLLVFRDHVIIPLYEMNRKFEERDDPDVSFQRSVRGRAGKNGTKYGSLVDMEEYRDAASLVQCFQRVCGVATNDTNQKLVENLLQQLKMLVSDLEHRIHAGT</sequence>
<evidence type="ECO:0000313" key="3">
    <source>
        <dbReference type="Proteomes" id="UP000029867"/>
    </source>
</evidence>
<protein>
    <submittedName>
        <fullName evidence="2">Uncharacterized protein</fullName>
    </submittedName>
</protein>
<dbReference type="Pfam" id="PF08539">
    <property type="entry name" value="HbrB"/>
    <property type="match status" value="1"/>
</dbReference>
<dbReference type="AlphaFoldDB" id="A0A099P6T2"/>
<feature type="region of interest" description="Disordered" evidence="1">
    <location>
        <begin position="1"/>
        <end position="36"/>
    </location>
</feature>
<feature type="compositionally biased region" description="Polar residues" evidence="1">
    <location>
        <begin position="9"/>
        <end position="28"/>
    </location>
</feature>
<reference evidence="3" key="1">
    <citation type="journal article" date="2014" name="Microb. Cell Fact.">
        <title>Exploiting Issatchenkia orientalis SD108 for succinic acid production.</title>
        <authorList>
            <person name="Xiao H."/>
            <person name="Shao Z."/>
            <person name="Jiang Y."/>
            <person name="Dole S."/>
            <person name="Zhao H."/>
        </authorList>
    </citation>
    <scope>NUCLEOTIDE SEQUENCE [LARGE SCALE GENOMIC DNA]</scope>
    <source>
        <strain evidence="3">SD108</strain>
    </source>
</reference>